<dbReference type="AlphaFoldDB" id="A0A6H9XK15"/>
<name>A0A6H9XK15_9CORY</name>
<organism evidence="1 2">
    <name type="scientific">Corynebacterium matruchotii</name>
    <dbReference type="NCBI Taxonomy" id="43768"/>
    <lineage>
        <taxon>Bacteria</taxon>
        <taxon>Bacillati</taxon>
        <taxon>Actinomycetota</taxon>
        <taxon>Actinomycetes</taxon>
        <taxon>Mycobacteriales</taxon>
        <taxon>Corynebacteriaceae</taxon>
        <taxon>Corynebacterium</taxon>
    </lineage>
</organism>
<dbReference type="EMBL" id="UARK01000033">
    <property type="protein sequence ID" value="SPW33146.1"/>
    <property type="molecule type" value="Genomic_DNA"/>
</dbReference>
<gene>
    <name evidence="1" type="ORF">NCTC10254_02316</name>
</gene>
<evidence type="ECO:0000313" key="1">
    <source>
        <dbReference type="EMBL" id="SPW33146.1"/>
    </source>
</evidence>
<proteinExistence type="predicted"/>
<accession>A0A6H9XK15</accession>
<evidence type="ECO:0000313" key="2">
    <source>
        <dbReference type="Proteomes" id="UP000249886"/>
    </source>
</evidence>
<dbReference type="RefSeq" id="WP_005523497.1">
    <property type="nucleotide sequence ID" value="NZ_CAUOYC010000001.1"/>
</dbReference>
<dbReference type="Proteomes" id="UP000249886">
    <property type="component" value="Unassembled WGS sequence"/>
</dbReference>
<reference evidence="1 2" key="1">
    <citation type="submission" date="2018-06" db="EMBL/GenBank/DDBJ databases">
        <authorList>
            <consortium name="Pathogen Informatics"/>
            <person name="Doyle S."/>
        </authorList>
    </citation>
    <scope>NUCLEOTIDE SEQUENCE [LARGE SCALE GENOMIC DNA]</scope>
    <source>
        <strain evidence="1 2">NCTC10254</strain>
    </source>
</reference>
<protein>
    <submittedName>
        <fullName evidence="1">Uncharacterized protein</fullName>
    </submittedName>
</protein>
<dbReference type="GeneID" id="84575077"/>
<comment type="caution">
    <text evidence="1">The sequence shown here is derived from an EMBL/GenBank/DDBJ whole genome shotgun (WGS) entry which is preliminary data.</text>
</comment>
<sequence>MDEIWRPLETNSTKYVTCKALYEGVPKQMASALWEWIQAALTEHRQSAGHRGYTIALNNTLMETLCRELSVPLDDYRVWGMGSGNNSRMGRQHIATAMYILHNQADGLQVADYLLARLPDASADELDNLLIRNKSAWTVGIRAGRRGLTRRVIVGG</sequence>